<accession>U3CI19</accession>
<reference evidence="1 2" key="1">
    <citation type="submission" date="2013-09" db="EMBL/GenBank/DDBJ databases">
        <title>Whole genome shotgun sequence of Vibrio azureus NBRC 104587.</title>
        <authorList>
            <person name="Isaki S."/>
            <person name="Hosoyama A."/>
            <person name="Numata M."/>
            <person name="Hashimoto M."/>
            <person name="Hosoyama Y."/>
            <person name="Tsuchikane K."/>
            <person name="Noguchi M."/>
            <person name="Hirakata S."/>
            <person name="Ichikawa N."/>
            <person name="Ohji S."/>
            <person name="Yamazoe A."/>
            <person name="Fujita N."/>
        </authorList>
    </citation>
    <scope>NUCLEOTIDE SEQUENCE [LARGE SCALE GENOMIC DNA]</scope>
    <source>
        <strain evidence="1 2">NBRC 104587</strain>
    </source>
</reference>
<protein>
    <submittedName>
        <fullName evidence="1">Uncharacterized protein</fullName>
    </submittedName>
</protein>
<dbReference type="Pfam" id="PF11060">
    <property type="entry name" value="DUF2861"/>
    <property type="match status" value="1"/>
</dbReference>
<dbReference type="AlphaFoldDB" id="U3CI19"/>
<comment type="caution">
    <text evidence="1">The sequence shown here is derived from an EMBL/GenBank/DDBJ whole genome shotgun (WGS) entry which is preliminary data.</text>
</comment>
<dbReference type="STRING" id="1219077.VAZ01S_098_00020"/>
<evidence type="ECO:0000313" key="1">
    <source>
        <dbReference type="EMBL" id="GAD77893.1"/>
    </source>
</evidence>
<dbReference type="InterPro" id="IPR021290">
    <property type="entry name" value="DUF2861"/>
</dbReference>
<name>U3CI19_9VIBR</name>
<dbReference type="EMBL" id="BATL01000098">
    <property type="protein sequence ID" value="GAD77893.1"/>
    <property type="molecule type" value="Genomic_DNA"/>
</dbReference>
<dbReference type="eggNOG" id="ENOG5032NMR">
    <property type="taxonomic scope" value="Bacteria"/>
</dbReference>
<organism evidence="1 2">
    <name type="scientific">Vibrio azureus NBRC 104587</name>
    <dbReference type="NCBI Taxonomy" id="1219077"/>
    <lineage>
        <taxon>Bacteria</taxon>
        <taxon>Pseudomonadati</taxon>
        <taxon>Pseudomonadota</taxon>
        <taxon>Gammaproteobacteria</taxon>
        <taxon>Vibrionales</taxon>
        <taxon>Vibrionaceae</taxon>
        <taxon>Vibrio</taxon>
    </lineage>
</organism>
<dbReference type="Proteomes" id="UP000016567">
    <property type="component" value="Unassembled WGS sequence"/>
</dbReference>
<gene>
    <name evidence="1" type="ORF">VAZ01S_098_00020</name>
</gene>
<keyword evidence="2" id="KW-1185">Reference proteome</keyword>
<evidence type="ECO:0000313" key="2">
    <source>
        <dbReference type="Proteomes" id="UP000016567"/>
    </source>
</evidence>
<proteinExistence type="predicted"/>
<sequence length="284" mass="32616">MDWFQSNSPLERAHKDLLEDDLGAMFDDLVELLQRQTDPGVGAHLDELLAQSLTKDCGKSLTSPEFPDWLKSLNIVHQTIQSPGRDSYKVVIEASSTKDIDEIVFERWFEESISSDNKFNYEKDSTQGTDPSYNLKTYLKHYNISGRLEPGLYHLTIKSGDFQTYRTWVILGMSNSSLYVRWTSNDSWKVEKSVLINSYCPLPELEMSLFDYTNGEFEEVWQKSYKSNYPTSLPDNAIPQSRYVLALTISSRRWQGGISIEQAQTISRTFNVTQQSSDDLPDDE</sequence>